<protein>
    <submittedName>
        <fullName evidence="2">Uncharacterized protein</fullName>
    </submittedName>
</protein>
<accession>A0ABQ7CQH0</accession>
<proteinExistence type="predicted"/>
<dbReference type="EMBL" id="QGKV02000759">
    <property type="protein sequence ID" value="KAF3562286.1"/>
    <property type="molecule type" value="Genomic_DNA"/>
</dbReference>
<name>A0ABQ7CQH0_BRACR</name>
<organism evidence="2 3">
    <name type="scientific">Brassica cretica</name>
    <name type="common">Mustard</name>
    <dbReference type="NCBI Taxonomy" id="69181"/>
    <lineage>
        <taxon>Eukaryota</taxon>
        <taxon>Viridiplantae</taxon>
        <taxon>Streptophyta</taxon>
        <taxon>Embryophyta</taxon>
        <taxon>Tracheophyta</taxon>
        <taxon>Spermatophyta</taxon>
        <taxon>Magnoliopsida</taxon>
        <taxon>eudicotyledons</taxon>
        <taxon>Gunneridae</taxon>
        <taxon>Pentapetalae</taxon>
        <taxon>rosids</taxon>
        <taxon>malvids</taxon>
        <taxon>Brassicales</taxon>
        <taxon>Brassicaceae</taxon>
        <taxon>Brassiceae</taxon>
        <taxon>Brassica</taxon>
    </lineage>
</organism>
<feature type="region of interest" description="Disordered" evidence="1">
    <location>
        <begin position="1"/>
        <end position="21"/>
    </location>
</feature>
<evidence type="ECO:0000256" key="1">
    <source>
        <dbReference type="SAM" id="MobiDB-lite"/>
    </source>
</evidence>
<evidence type="ECO:0000313" key="2">
    <source>
        <dbReference type="EMBL" id="KAF3562286.1"/>
    </source>
</evidence>
<sequence>MDLKAQAEPLGGGSFHGVSWRDRDRESNDLVNHIGGVFRYFIVDVVDPGSTPDVARYGRELEHMLIDSEGPRLEETRHMKKLPSETEESQGSVEAGCHVSRRKTVGRSSLQLHKFTEERFTRLRVTHKIRWWQAASIRKKGFRAVLDLQSQGVCDYMHWSFRFLHILQVIGTESIVEHKEFSHSLVSHGILGTRGRLRTLNDMSVSWLFQMFKSGSWVHERNGF</sequence>
<evidence type="ECO:0000313" key="3">
    <source>
        <dbReference type="Proteomes" id="UP000266723"/>
    </source>
</evidence>
<gene>
    <name evidence="2" type="ORF">DY000_02018199</name>
</gene>
<dbReference type="Proteomes" id="UP000266723">
    <property type="component" value="Unassembled WGS sequence"/>
</dbReference>
<reference evidence="2 3" key="1">
    <citation type="journal article" date="2020" name="BMC Genomics">
        <title>Intraspecific diversification of the crop wild relative Brassica cretica Lam. using demographic model selection.</title>
        <authorList>
            <person name="Kioukis A."/>
            <person name="Michalopoulou V.A."/>
            <person name="Briers L."/>
            <person name="Pirintsos S."/>
            <person name="Studholme D.J."/>
            <person name="Pavlidis P."/>
            <person name="Sarris P.F."/>
        </authorList>
    </citation>
    <scope>NUCLEOTIDE SEQUENCE [LARGE SCALE GENOMIC DNA]</scope>
    <source>
        <strain evidence="3">cv. PFS-1207/04</strain>
    </source>
</reference>
<keyword evidence="3" id="KW-1185">Reference proteome</keyword>
<comment type="caution">
    <text evidence="2">The sequence shown here is derived from an EMBL/GenBank/DDBJ whole genome shotgun (WGS) entry which is preliminary data.</text>
</comment>